<dbReference type="EMBL" id="JQCA01000029">
    <property type="protein sequence ID" value="KRO04593.1"/>
    <property type="molecule type" value="Genomic_DNA"/>
</dbReference>
<dbReference type="PROSITE" id="PS00187">
    <property type="entry name" value="TPP_ENZYMES"/>
    <property type="match status" value="1"/>
</dbReference>
<evidence type="ECO:0000313" key="8">
    <source>
        <dbReference type="Proteomes" id="UP000051906"/>
    </source>
</evidence>
<organism evidence="7 8">
    <name type="scientific">Levilactobacillus paucivorans</name>
    <dbReference type="NCBI Taxonomy" id="616990"/>
    <lineage>
        <taxon>Bacteria</taxon>
        <taxon>Bacillati</taxon>
        <taxon>Bacillota</taxon>
        <taxon>Bacilli</taxon>
        <taxon>Lactobacillales</taxon>
        <taxon>Lactobacillaceae</taxon>
        <taxon>Levilactobacillus</taxon>
    </lineage>
</organism>
<dbReference type="InterPro" id="IPR047212">
    <property type="entry name" value="TPP_POXB-like"/>
</dbReference>
<dbReference type="Gene3D" id="3.40.50.970">
    <property type="match status" value="2"/>
</dbReference>
<evidence type="ECO:0000259" key="5">
    <source>
        <dbReference type="Pfam" id="PF02775"/>
    </source>
</evidence>
<dbReference type="Gene3D" id="3.40.50.1220">
    <property type="entry name" value="TPP-binding domain"/>
    <property type="match status" value="1"/>
</dbReference>
<evidence type="ECO:0000256" key="1">
    <source>
        <dbReference type="ARBA" id="ARBA00007812"/>
    </source>
</evidence>
<dbReference type="Pfam" id="PF02776">
    <property type="entry name" value="TPP_enzyme_N"/>
    <property type="match status" value="1"/>
</dbReference>
<dbReference type="InterPro" id="IPR011766">
    <property type="entry name" value="TPP_enzyme_TPP-bd"/>
</dbReference>
<dbReference type="GO" id="GO:0030976">
    <property type="term" value="F:thiamine pyrophosphate binding"/>
    <property type="evidence" value="ECO:0007669"/>
    <property type="project" value="InterPro"/>
</dbReference>
<feature type="domain" description="Thiamine pyrophosphate enzyme TPP-binding" evidence="5">
    <location>
        <begin position="405"/>
        <end position="554"/>
    </location>
</feature>
<dbReference type="Pfam" id="PF00205">
    <property type="entry name" value="TPP_enzyme_M"/>
    <property type="match status" value="1"/>
</dbReference>
<feature type="domain" description="Thiamine pyrophosphate enzyme central" evidence="4">
    <location>
        <begin position="218"/>
        <end position="345"/>
    </location>
</feature>
<dbReference type="Pfam" id="PF02775">
    <property type="entry name" value="TPP_enzyme_C"/>
    <property type="match status" value="1"/>
</dbReference>
<sequence>MMWLINDFGVLRDRHLHQRSAIQMTKMIAGQALVKVLEAWGVDHLYGIPGGSINHTVEGLYLEKDKIQYIQVRHEEVGALAAAADAKYTGKVGVAFGSAGPGATHLFNGLYDAKMDHVPMLALVGQVPQPTMNTNYFQEMDETPMFSDVAVYNRTATTAEQLPYMVNQAIREAYRQKGPAVVIIPEDLSATEIDYEPVKTPNTVSNTYTQTIDPAAVTATLDLIKAAKHPLIYAGRGLLGARDELVKFSEQFHIPVLNTVPATGVIPTDHPNAIGTFGRLGSKSGFEALQHTDLILFLGSEFPFAQYWPKNIKIIQVNDNSFDIGKMVPIDYAVISDAKNYLQAMIATGETLPETDWLRANRQNKQNWNTWLAQQADDDSQGLAPEAVMKKVASMVGPKDTYGVDTGNVSEWSVRGLPMDKQQRFVLSGLFATMGYGLPAGLAGALSVPDGQAWSFSGDGGFAMVAPDIITEARYELPVINVVFSNRRFGFIYREQVDTKQHLYGVDLTDADWAKVAEGLGGIGFTVSNNAEVEKVFDQIKDLQAKGNRKPIVVNAVIKDDDPIGTAFMPLDAKLYGQEMVDAYAKTSHIDPKEQPALGELLRAKGDNL</sequence>
<evidence type="ECO:0000256" key="2">
    <source>
        <dbReference type="ARBA" id="ARBA00023052"/>
    </source>
</evidence>
<evidence type="ECO:0000259" key="4">
    <source>
        <dbReference type="Pfam" id="PF00205"/>
    </source>
</evidence>
<dbReference type="InterPro" id="IPR012001">
    <property type="entry name" value="Thiamin_PyroP_enz_TPP-bd_dom"/>
</dbReference>
<keyword evidence="7" id="KW-0670">Pyruvate</keyword>
<dbReference type="InterPro" id="IPR047211">
    <property type="entry name" value="POXB-like"/>
</dbReference>
<dbReference type="InterPro" id="IPR012000">
    <property type="entry name" value="Thiamin_PyroP_enz_cen_dom"/>
</dbReference>
<dbReference type="SUPFAM" id="SSF52518">
    <property type="entry name" value="Thiamin diphosphate-binding fold (THDP-binding)"/>
    <property type="match status" value="2"/>
</dbReference>
<dbReference type="PANTHER" id="PTHR42981">
    <property type="entry name" value="PYRUVATE DEHYDROGENASE [UBIQUINONE]"/>
    <property type="match status" value="1"/>
</dbReference>
<keyword evidence="2 3" id="KW-0786">Thiamine pyrophosphate</keyword>
<feature type="domain" description="Thiamine pyrophosphate enzyme N-terminal TPP-binding" evidence="6">
    <location>
        <begin position="29"/>
        <end position="144"/>
    </location>
</feature>
<dbReference type="Proteomes" id="UP000051906">
    <property type="component" value="Unassembled WGS sequence"/>
</dbReference>
<evidence type="ECO:0000313" key="7">
    <source>
        <dbReference type="EMBL" id="KRO04593.1"/>
    </source>
</evidence>
<protein>
    <submittedName>
        <fullName evidence="7">Pyruvate oxidase or other thiamine pyrophosphate-requiring enzyme</fullName>
    </submittedName>
</protein>
<dbReference type="InterPro" id="IPR047210">
    <property type="entry name" value="TPP_PYR_POXB-like"/>
</dbReference>
<evidence type="ECO:0000256" key="3">
    <source>
        <dbReference type="RuleBase" id="RU362132"/>
    </source>
</evidence>
<accession>A0A0R2LSP5</accession>
<dbReference type="CDD" id="cd07039">
    <property type="entry name" value="TPP_PYR_POX"/>
    <property type="match status" value="1"/>
</dbReference>
<dbReference type="PATRIC" id="fig|616990.3.peg.1077"/>
<gene>
    <name evidence="7" type="ORF">IV54_GL000996</name>
</gene>
<dbReference type="STRING" id="616990.IV54_GL000996"/>
<dbReference type="SUPFAM" id="SSF52467">
    <property type="entry name" value="DHS-like NAD/FAD-binding domain"/>
    <property type="match status" value="1"/>
</dbReference>
<comment type="caution">
    <text evidence="7">The sequence shown here is derived from an EMBL/GenBank/DDBJ whole genome shotgun (WGS) entry which is preliminary data.</text>
</comment>
<keyword evidence="8" id="KW-1185">Reference proteome</keyword>
<dbReference type="InterPro" id="IPR029061">
    <property type="entry name" value="THDP-binding"/>
</dbReference>
<evidence type="ECO:0000259" key="6">
    <source>
        <dbReference type="Pfam" id="PF02776"/>
    </source>
</evidence>
<dbReference type="InterPro" id="IPR000399">
    <property type="entry name" value="TPP-bd_CS"/>
</dbReference>
<name>A0A0R2LSP5_9LACO</name>
<dbReference type="CDD" id="cd02014">
    <property type="entry name" value="TPP_POX"/>
    <property type="match status" value="1"/>
</dbReference>
<proteinExistence type="inferred from homology"/>
<reference evidence="7 8" key="1">
    <citation type="journal article" date="2015" name="Genome Announc.">
        <title>Expanding the biotechnology potential of lactobacilli through comparative genomics of 213 strains and associated genera.</title>
        <authorList>
            <person name="Sun Z."/>
            <person name="Harris H.M."/>
            <person name="McCann A."/>
            <person name="Guo C."/>
            <person name="Argimon S."/>
            <person name="Zhang W."/>
            <person name="Yang X."/>
            <person name="Jeffery I.B."/>
            <person name="Cooney J.C."/>
            <person name="Kagawa T.F."/>
            <person name="Liu W."/>
            <person name="Song Y."/>
            <person name="Salvetti E."/>
            <person name="Wrobel A."/>
            <person name="Rasinkangas P."/>
            <person name="Parkhill J."/>
            <person name="Rea M.C."/>
            <person name="O'Sullivan O."/>
            <person name="Ritari J."/>
            <person name="Douillard F.P."/>
            <person name="Paul Ross R."/>
            <person name="Yang R."/>
            <person name="Briner A.E."/>
            <person name="Felis G.E."/>
            <person name="de Vos W.M."/>
            <person name="Barrangou R."/>
            <person name="Klaenhammer T.R."/>
            <person name="Caufield P.W."/>
            <person name="Cui Y."/>
            <person name="Zhang H."/>
            <person name="O'Toole P.W."/>
        </authorList>
    </citation>
    <scope>NUCLEOTIDE SEQUENCE [LARGE SCALE GENOMIC DNA]</scope>
    <source>
        <strain evidence="7 8">DSM 22467</strain>
    </source>
</reference>
<dbReference type="GO" id="GO:0000287">
    <property type="term" value="F:magnesium ion binding"/>
    <property type="evidence" value="ECO:0007669"/>
    <property type="project" value="InterPro"/>
</dbReference>
<dbReference type="PANTHER" id="PTHR42981:SF2">
    <property type="entry name" value="PYRUVATE DEHYDROGENASE [UBIQUINONE]"/>
    <property type="match status" value="1"/>
</dbReference>
<dbReference type="AlphaFoldDB" id="A0A0R2LSP5"/>
<comment type="similarity">
    <text evidence="1 3">Belongs to the TPP enzyme family.</text>
</comment>
<dbReference type="GO" id="GO:0003824">
    <property type="term" value="F:catalytic activity"/>
    <property type="evidence" value="ECO:0007669"/>
    <property type="project" value="InterPro"/>
</dbReference>
<dbReference type="InterPro" id="IPR029035">
    <property type="entry name" value="DHS-like_NAD/FAD-binding_dom"/>
</dbReference>